<dbReference type="GO" id="GO:0017004">
    <property type="term" value="P:cytochrome complex assembly"/>
    <property type="evidence" value="ECO:0007669"/>
    <property type="project" value="InterPro"/>
</dbReference>
<dbReference type="Pfam" id="PF01578">
    <property type="entry name" value="Cytochrom_C_asm"/>
    <property type="match status" value="1"/>
</dbReference>
<keyword evidence="1" id="KW-0812">Transmembrane</keyword>
<evidence type="ECO:0000256" key="1">
    <source>
        <dbReference type="SAM" id="Phobius"/>
    </source>
</evidence>
<dbReference type="OrthoDB" id="9780793at2"/>
<dbReference type="PANTHER" id="PTHR38034:SF1">
    <property type="entry name" value="INNER MEMBRANE PROTEIN YPJD"/>
    <property type="match status" value="1"/>
</dbReference>
<feature type="transmembrane region" description="Helical" evidence="1">
    <location>
        <begin position="124"/>
        <end position="155"/>
    </location>
</feature>
<gene>
    <name evidence="3" type="ordered locus">M301_2346</name>
</gene>
<dbReference type="PANTHER" id="PTHR38034">
    <property type="entry name" value="INNER MEMBRANE PROTEIN YPJD"/>
    <property type="match status" value="1"/>
</dbReference>
<reference evidence="3 4" key="2">
    <citation type="journal article" date="2011" name="J. Bacteriol.">
        <title>Genomes of three methylotrophs from a single niche uncover genetic and metabolic divergence of Methylophilaceae.</title>
        <authorList>
            <person name="Lapidus A."/>
            <person name="Clum A."/>
            <person name="Labutti K."/>
            <person name="Kaluzhnaya M.G."/>
            <person name="Lim S."/>
            <person name="Beck D.A."/>
            <person name="Glavina Del Rio T."/>
            <person name="Nolan M."/>
            <person name="Mavromatis K."/>
            <person name="Huntemann M."/>
            <person name="Lucas S."/>
            <person name="Lidstrom M.E."/>
            <person name="Ivanova N."/>
            <person name="Chistoserdova L."/>
        </authorList>
    </citation>
    <scope>NUCLEOTIDE SEQUENCE [LARGE SCALE GENOMIC DNA]</scope>
    <source>
        <strain evidence="3 4">301</strain>
    </source>
</reference>
<feature type="transmembrane region" description="Helical" evidence="1">
    <location>
        <begin position="240"/>
        <end position="262"/>
    </location>
</feature>
<feature type="transmembrane region" description="Helical" evidence="1">
    <location>
        <begin position="209"/>
        <end position="228"/>
    </location>
</feature>
<feature type="transmembrane region" description="Helical" evidence="1">
    <location>
        <begin position="65"/>
        <end position="83"/>
    </location>
</feature>
<dbReference type="KEGG" id="meh:M301_2346"/>
<proteinExistence type="predicted"/>
<keyword evidence="1" id="KW-0472">Membrane</keyword>
<keyword evidence="4" id="KW-1185">Reference proteome</keyword>
<reference evidence="4" key="1">
    <citation type="submission" date="2010-05" db="EMBL/GenBank/DDBJ databases">
        <title>Complete sequence of Methylotenera sp. 301.</title>
        <authorList>
            <person name="Lucas S."/>
            <person name="Copeland A."/>
            <person name="Lapidus A."/>
            <person name="Cheng J.-F."/>
            <person name="Bruce D."/>
            <person name="Goodwin L."/>
            <person name="Pitluck S."/>
            <person name="Clum A."/>
            <person name="Land M."/>
            <person name="Hauser L."/>
            <person name="Kyrpides N."/>
            <person name="Ivanova N."/>
            <person name="Chistoservova L."/>
            <person name="Kalyuzhnaya M."/>
            <person name="Woyke T."/>
        </authorList>
    </citation>
    <scope>NUCLEOTIDE SEQUENCE [LARGE SCALE GENOMIC DNA]</scope>
    <source>
        <strain evidence="4">301</strain>
    </source>
</reference>
<dbReference type="GO" id="GO:0020037">
    <property type="term" value="F:heme binding"/>
    <property type="evidence" value="ECO:0007669"/>
    <property type="project" value="InterPro"/>
</dbReference>
<feature type="transmembrane region" description="Helical" evidence="1">
    <location>
        <begin position="176"/>
        <end position="197"/>
    </location>
</feature>
<evidence type="ECO:0000313" key="4">
    <source>
        <dbReference type="Proteomes" id="UP000000383"/>
    </source>
</evidence>
<feature type="domain" description="Cytochrome c assembly protein" evidence="2">
    <location>
        <begin position="42"/>
        <end position="264"/>
    </location>
</feature>
<feature type="transmembrane region" description="Helical" evidence="1">
    <location>
        <begin position="95"/>
        <end position="112"/>
    </location>
</feature>
<name>D7DM15_METV0</name>
<dbReference type="RefSeq" id="WP_013149017.1">
    <property type="nucleotide sequence ID" value="NC_014207.1"/>
</dbReference>
<feature type="transmembrane region" description="Helical" evidence="1">
    <location>
        <begin position="6"/>
        <end position="22"/>
    </location>
</feature>
<dbReference type="InterPro" id="IPR002541">
    <property type="entry name" value="Cyt_c_assembly"/>
</dbReference>
<dbReference type="eggNOG" id="COG4137">
    <property type="taxonomic scope" value="Bacteria"/>
</dbReference>
<dbReference type="HOGENOM" id="CLU_049710_1_1_4"/>
<dbReference type="EMBL" id="CP002056">
    <property type="protein sequence ID" value="ADI30709.1"/>
    <property type="molecule type" value="Genomic_DNA"/>
</dbReference>
<accession>D7DM15</accession>
<feature type="transmembrane region" description="Helical" evidence="1">
    <location>
        <begin position="34"/>
        <end position="53"/>
    </location>
</feature>
<sequence length="268" mass="30198">MQNLIPYLVVFVIYIAVAADFWRGDKTTSNSQSLKLHSAMITLGLIIHAWLLYQVIFGNHFNLGFFNMLSAIAWLTVLIYWLADLKHQLTSLQAFVLPPAAIFAILPASNATNHFMPLAESPLFLAHIGIALLAYSLFTFATFHALLMTIAERALHNKPTLIKLPSFPPLMVMETLLFRIITLGFVLLTVTLISGILFSEQIFGKPMQFNHKTVFSIASWIIYGALLYGRFQYGWRGLKAIRWTLTGFMLLVLAYVGSKFILEVVLGR</sequence>
<organism evidence="3 4">
    <name type="scientific">Methylotenera versatilis (strain 301)</name>
    <dbReference type="NCBI Taxonomy" id="666681"/>
    <lineage>
        <taxon>Bacteria</taxon>
        <taxon>Pseudomonadati</taxon>
        <taxon>Pseudomonadota</taxon>
        <taxon>Betaproteobacteria</taxon>
        <taxon>Nitrosomonadales</taxon>
        <taxon>Methylophilaceae</taxon>
        <taxon>Methylotenera</taxon>
    </lineage>
</organism>
<protein>
    <submittedName>
        <fullName evidence="3">Cytochrome c assembly protein</fullName>
    </submittedName>
</protein>
<dbReference type="AlphaFoldDB" id="D7DM15"/>
<evidence type="ECO:0000313" key="3">
    <source>
        <dbReference type="EMBL" id="ADI30709.1"/>
    </source>
</evidence>
<keyword evidence="1" id="KW-1133">Transmembrane helix</keyword>
<dbReference type="InterPro" id="IPR052372">
    <property type="entry name" value="YpjD/HemX"/>
</dbReference>
<evidence type="ECO:0000259" key="2">
    <source>
        <dbReference type="Pfam" id="PF01578"/>
    </source>
</evidence>
<dbReference type="Proteomes" id="UP000000383">
    <property type="component" value="Chromosome"/>
</dbReference>